<dbReference type="OrthoDB" id="451742at2"/>
<gene>
    <name evidence="2" type="ORF">D5R40_10545</name>
</gene>
<dbReference type="Pfam" id="PF12784">
    <property type="entry name" value="PDDEXK_2"/>
    <property type="match status" value="1"/>
</dbReference>
<sequence length="320" mass="37016">MRFISPKTDFAFKKIFGSTESKDILISFLNALIYSGKSIIQDLEIIDPYHPGDTISLKDTYLDVKALLNDGSNVIIEMLVLNVPAFEKRVIYNLCKTYGNQLDTGEGYRRLKPVIALTITDFKMFEKTDRYINYFVFKEKEKSFEYTDEEVAMIFVELPKFPKKLEELETIADQWIYFVKSAPSLEVIPTNLAEIKEIEKALNIANMANLSRKELEEVRKREIFLEDRAGQIMLARQEGREEGRKQGRQQGIEQGLETGKLSMQRLILEQLERKFSAEIPAIIIENIQQLSLEKLENLGRAIDNFSSLEDLSNWCQESEK</sequence>
<dbReference type="InterPro" id="IPR010106">
    <property type="entry name" value="RpnA"/>
</dbReference>
<dbReference type="PANTHER" id="PTHR41317">
    <property type="entry name" value="PD-(D_E)XK NUCLEASE FAMILY TRANSPOSASE"/>
    <property type="match status" value="1"/>
</dbReference>
<reference evidence="2 3" key="1">
    <citation type="journal article" date="2018" name="ACS Chem. Biol.">
        <title>Ketoreductase domain dysfunction expands chemodiversity: malyngamide biosynthesis in the cyanobacterium Okeania hirsuta.</title>
        <authorList>
            <person name="Moss N.A."/>
            <person name="Leao T."/>
            <person name="Rankin M."/>
            <person name="McCullough T.M."/>
            <person name="Qu P."/>
            <person name="Korobeynikov A."/>
            <person name="Smith J.L."/>
            <person name="Gerwick L."/>
            <person name="Gerwick W.H."/>
        </authorList>
    </citation>
    <scope>NUCLEOTIDE SEQUENCE [LARGE SCALE GENOMIC DNA]</scope>
    <source>
        <strain evidence="2 3">PAB10Feb10-1</strain>
    </source>
</reference>
<dbReference type="InterPro" id="IPR025587">
    <property type="entry name" value="DUF4351"/>
</dbReference>
<dbReference type="AlphaFoldDB" id="A0A3N6PCM3"/>
<evidence type="ECO:0000259" key="1">
    <source>
        <dbReference type="Pfam" id="PF14261"/>
    </source>
</evidence>
<evidence type="ECO:0000313" key="2">
    <source>
        <dbReference type="EMBL" id="RQH45682.1"/>
    </source>
</evidence>
<dbReference type="RefSeq" id="WP_124154605.1">
    <property type="nucleotide sequence ID" value="NZ_CAWOLW010000390.1"/>
</dbReference>
<protein>
    <submittedName>
        <fullName evidence="2">Rpn family recombination-promoting nuclease/putative transposase</fullName>
    </submittedName>
</protein>
<dbReference type="PANTHER" id="PTHR41317:SF1">
    <property type="entry name" value="PD-(D_E)XK NUCLEASE FAMILY TRANSPOSASE"/>
    <property type="match status" value="1"/>
</dbReference>
<dbReference type="Proteomes" id="UP000269154">
    <property type="component" value="Unassembled WGS sequence"/>
</dbReference>
<proteinExistence type="predicted"/>
<evidence type="ECO:0000313" key="3">
    <source>
        <dbReference type="Proteomes" id="UP000269154"/>
    </source>
</evidence>
<name>A0A3N6PCM3_9CYAN</name>
<accession>A0A3N6PCM3</accession>
<dbReference type="NCBIfam" id="TIGR01784">
    <property type="entry name" value="T_den_put_tspse"/>
    <property type="match status" value="1"/>
</dbReference>
<dbReference type="Pfam" id="PF14261">
    <property type="entry name" value="DUF4351"/>
    <property type="match status" value="1"/>
</dbReference>
<dbReference type="EMBL" id="RCBY01000045">
    <property type="protein sequence ID" value="RQH45682.1"/>
    <property type="molecule type" value="Genomic_DNA"/>
</dbReference>
<organism evidence="2 3">
    <name type="scientific">Okeania hirsuta</name>
    <dbReference type="NCBI Taxonomy" id="1458930"/>
    <lineage>
        <taxon>Bacteria</taxon>
        <taxon>Bacillati</taxon>
        <taxon>Cyanobacteriota</taxon>
        <taxon>Cyanophyceae</taxon>
        <taxon>Oscillatoriophycideae</taxon>
        <taxon>Oscillatoriales</taxon>
        <taxon>Microcoleaceae</taxon>
        <taxon>Okeania</taxon>
    </lineage>
</organism>
<comment type="caution">
    <text evidence="2">The sequence shown here is derived from an EMBL/GenBank/DDBJ whole genome shotgun (WGS) entry which is preliminary data.</text>
</comment>
<feature type="domain" description="DUF4351" evidence="1">
    <location>
        <begin position="249"/>
        <end position="314"/>
    </location>
</feature>
<keyword evidence="3" id="KW-1185">Reference proteome</keyword>